<gene>
    <name evidence="3" type="ORF">SAMN04489806_1225</name>
</gene>
<sequence length="176" mass="18085">MSVSLLLVPLAFAVMGSLGAAGVAGAASVAGSTDEDTGAAPGRDETELRERSTVSVRTRMKDPTLLGAALEDLGARQAHVSAAEVSATLEGVTITMTQTDGGIWAAHFTATDGRDVDAAYAAALVGRLDAAYAARVQQAVAERIRSRADAAGFDLVSETRDADDTVTMVLNVKDYA</sequence>
<dbReference type="RefSeq" id="WP_091181379.1">
    <property type="nucleotide sequence ID" value="NZ_FNRY01000001.1"/>
</dbReference>
<dbReference type="AlphaFoldDB" id="A0A1H4KMV0"/>
<keyword evidence="2" id="KW-0732">Signal</keyword>
<evidence type="ECO:0000313" key="3">
    <source>
        <dbReference type="EMBL" id="SEB59576.1"/>
    </source>
</evidence>
<feature type="signal peptide" evidence="2">
    <location>
        <begin position="1"/>
        <end position="20"/>
    </location>
</feature>
<evidence type="ECO:0000256" key="1">
    <source>
        <dbReference type="SAM" id="MobiDB-lite"/>
    </source>
</evidence>
<feature type="compositionally biased region" description="Basic and acidic residues" evidence="1">
    <location>
        <begin position="42"/>
        <end position="52"/>
    </location>
</feature>
<protein>
    <submittedName>
        <fullName evidence="3">Uncharacterized protein</fullName>
    </submittedName>
</protein>
<dbReference type="STRING" id="640635.SAMN04489806_1225"/>
<keyword evidence="4" id="KW-1185">Reference proteome</keyword>
<feature type="chain" id="PRO_5039047712" evidence="2">
    <location>
        <begin position="21"/>
        <end position="176"/>
    </location>
</feature>
<feature type="region of interest" description="Disordered" evidence="1">
    <location>
        <begin position="29"/>
        <end position="55"/>
    </location>
</feature>
<dbReference type="Proteomes" id="UP000199183">
    <property type="component" value="Unassembled WGS sequence"/>
</dbReference>
<dbReference type="OrthoDB" id="5116898at2"/>
<name>A0A1H4KMV0_9MICO</name>
<organism evidence="3 4">
    <name type="scientific">Paramicrobacterium humi</name>
    <dbReference type="NCBI Taxonomy" id="640635"/>
    <lineage>
        <taxon>Bacteria</taxon>
        <taxon>Bacillati</taxon>
        <taxon>Actinomycetota</taxon>
        <taxon>Actinomycetes</taxon>
        <taxon>Micrococcales</taxon>
        <taxon>Microbacteriaceae</taxon>
        <taxon>Paramicrobacterium</taxon>
    </lineage>
</organism>
<dbReference type="EMBL" id="FNRY01000001">
    <property type="protein sequence ID" value="SEB59576.1"/>
    <property type="molecule type" value="Genomic_DNA"/>
</dbReference>
<evidence type="ECO:0000313" key="4">
    <source>
        <dbReference type="Proteomes" id="UP000199183"/>
    </source>
</evidence>
<accession>A0A1H4KMV0</accession>
<evidence type="ECO:0000256" key="2">
    <source>
        <dbReference type="SAM" id="SignalP"/>
    </source>
</evidence>
<reference evidence="3 4" key="1">
    <citation type="submission" date="2016-10" db="EMBL/GenBank/DDBJ databases">
        <authorList>
            <person name="de Groot N.N."/>
        </authorList>
    </citation>
    <scope>NUCLEOTIDE SEQUENCE [LARGE SCALE GENOMIC DNA]</scope>
    <source>
        <strain evidence="3 4">DSM 21799</strain>
    </source>
</reference>
<proteinExistence type="predicted"/>